<dbReference type="Proteomes" id="UP000198372">
    <property type="component" value="Unassembled WGS sequence"/>
</dbReference>
<dbReference type="InterPro" id="IPR036624">
    <property type="entry name" value="Hcp1-lik_sf"/>
</dbReference>
<gene>
    <name evidence="2" type="ORF">BQ2448_6943</name>
</gene>
<evidence type="ECO:0000313" key="2">
    <source>
        <dbReference type="EMBL" id="SCV73018.1"/>
    </source>
</evidence>
<dbReference type="EMBL" id="FMSP01000017">
    <property type="protein sequence ID" value="SCV73018.1"/>
    <property type="molecule type" value="Genomic_DNA"/>
</dbReference>
<name>A0A238FP81_9BASI</name>
<keyword evidence="3" id="KW-1185">Reference proteome</keyword>
<keyword evidence="1" id="KW-0732">Signal</keyword>
<feature type="signal peptide" evidence="1">
    <location>
        <begin position="1"/>
        <end position="18"/>
    </location>
</feature>
<reference evidence="3" key="1">
    <citation type="submission" date="2016-09" db="EMBL/GenBank/DDBJ databases">
        <authorList>
            <person name="Jeantristanb JTB J.-T."/>
            <person name="Ricardo R."/>
        </authorList>
    </citation>
    <scope>NUCLEOTIDE SEQUENCE [LARGE SCALE GENOMIC DNA]</scope>
</reference>
<accession>A0A238FP81</accession>
<dbReference type="InterPro" id="IPR008514">
    <property type="entry name" value="T6SS_Hcp"/>
</dbReference>
<dbReference type="AlphaFoldDB" id="A0A238FP81"/>
<proteinExistence type="predicted"/>
<evidence type="ECO:0000256" key="1">
    <source>
        <dbReference type="SAM" id="SignalP"/>
    </source>
</evidence>
<dbReference type="Pfam" id="PF05638">
    <property type="entry name" value="T6SS_HCP"/>
    <property type="match status" value="1"/>
</dbReference>
<organism evidence="2 3">
    <name type="scientific">Microbotryum intermedium</name>
    <dbReference type="NCBI Taxonomy" id="269621"/>
    <lineage>
        <taxon>Eukaryota</taxon>
        <taxon>Fungi</taxon>
        <taxon>Dikarya</taxon>
        <taxon>Basidiomycota</taxon>
        <taxon>Pucciniomycotina</taxon>
        <taxon>Microbotryomycetes</taxon>
        <taxon>Microbotryales</taxon>
        <taxon>Microbotryaceae</taxon>
        <taxon>Microbotryum</taxon>
    </lineage>
</organism>
<feature type="chain" id="PRO_5013234980" evidence="1">
    <location>
        <begin position="19"/>
        <end position="175"/>
    </location>
</feature>
<dbReference type="Gene3D" id="2.30.110.20">
    <property type="entry name" value="Hcp1-like"/>
    <property type="match status" value="1"/>
</dbReference>
<evidence type="ECO:0000313" key="3">
    <source>
        <dbReference type="Proteomes" id="UP000198372"/>
    </source>
</evidence>
<protein>
    <submittedName>
        <fullName evidence="2">BQ2448_6943 protein</fullName>
    </submittedName>
</protein>
<sequence length="175" mass="18347">MMMRLILSLSLLFVHAQAITFTMSAGAGFVGSDGTGTTFEVSSYSFTPGVLAAANTGAGTGLTPGKPQISAFSFTKSFDSASFPLYRAILTGRSLGTVVLTSKDPNRQGSQTTVYTFTGTFITQIGTSANNGDPLALETFQLVFQTIRIDYTPSSGGKIVKPSSITYDVARGVVQ</sequence>
<dbReference type="SUPFAM" id="SSF141452">
    <property type="entry name" value="Hcp1-like"/>
    <property type="match status" value="1"/>
</dbReference>